<dbReference type="Gene3D" id="2.40.440.10">
    <property type="entry name" value="L,D-transpeptidase catalytic domain-like"/>
    <property type="match status" value="1"/>
</dbReference>
<accession>A0A0U1NKT2</accession>
<dbReference type="PROSITE" id="PS52029">
    <property type="entry name" value="LD_TPASE"/>
    <property type="match status" value="1"/>
</dbReference>
<dbReference type="GO" id="GO:0071972">
    <property type="term" value="F:peptidoglycan L,D-transpeptidase activity"/>
    <property type="evidence" value="ECO:0007669"/>
    <property type="project" value="TreeGrafter"/>
</dbReference>
<comment type="similarity">
    <text evidence="2">Belongs to the YkuD family.</text>
</comment>
<dbReference type="SUPFAM" id="SSF141523">
    <property type="entry name" value="L,D-transpeptidase catalytic domain-like"/>
    <property type="match status" value="1"/>
</dbReference>
<keyword evidence="7 9" id="KW-0573">Peptidoglycan synthesis</keyword>
<evidence type="ECO:0000256" key="9">
    <source>
        <dbReference type="PROSITE-ProRule" id="PRU01373"/>
    </source>
</evidence>
<dbReference type="PANTHER" id="PTHR30582:SF24">
    <property type="entry name" value="L,D-TRANSPEPTIDASE ERFK_SRFK-RELATED"/>
    <property type="match status" value="1"/>
</dbReference>
<dbReference type="InterPro" id="IPR038063">
    <property type="entry name" value="Transpep_catalytic_dom"/>
</dbReference>
<proteinExistence type="inferred from homology"/>
<dbReference type="UniPathway" id="UPA00219"/>
<evidence type="ECO:0000256" key="3">
    <source>
        <dbReference type="ARBA" id="ARBA00022676"/>
    </source>
</evidence>
<evidence type="ECO:0000313" key="12">
    <source>
        <dbReference type="Proteomes" id="UP000048949"/>
    </source>
</evidence>
<comment type="pathway">
    <text evidence="1 9">Cell wall biogenesis; peptidoglycan biosynthesis.</text>
</comment>
<gene>
    <name evidence="11" type="primary">erfK_3</name>
    <name evidence="11" type="ORF">NIG5292_01376</name>
</gene>
<evidence type="ECO:0000256" key="5">
    <source>
        <dbReference type="ARBA" id="ARBA00022801"/>
    </source>
</evidence>
<feature type="domain" description="L,D-TPase catalytic" evidence="10">
    <location>
        <begin position="79"/>
        <end position="217"/>
    </location>
</feature>
<sequence length="217" mass="24781">MRRLSFCARILPYVNHRKRKRCLVMISRRSFLFASPALLVASPAAAFFKRAAKDPNGAYELEEHFKPAMVKVPASWRVGSIRVLSDRFQLFHIRKRGVAWRVGVSLGEQGLDFRGRATIHRKAEWPRWTPTPGMLKRRPDLYAQYKGGLDGGDPRNPMGAAALYMAVNGRPTYYRIHGTNIPWSIGLAYETGCIKLRNDHMQMLYPHVKVGTRMLVT</sequence>
<keyword evidence="12" id="KW-1185">Reference proteome</keyword>
<keyword evidence="3" id="KW-0328">Glycosyltransferase</keyword>
<dbReference type="EMBL" id="CVQV01000005">
    <property type="protein sequence ID" value="CRK75332.1"/>
    <property type="molecule type" value="Genomic_DNA"/>
</dbReference>
<feature type="active site" description="Proton donor/acceptor" evidence="9">
    <location>
        <position position="177"/>
    </location>
</feature>
<dbReference type="GO" id="GO:0008360">
    <property type="term" value="P:regulation of cell shape"/>
    <property type="evidence" value="ECO:0007669"/>
    <property type="project" value="UniProtKB-UniRule"/>
</dbReference>
<evidence type="ECO:0000313" key="11">
    <source>
        <dbReference type="EMBL" id="CRK75332.1"/>
    </source>
</evidence>
<dbReference type="InterPro" id="IPR005490">
    <property type="entry name" value="LD_TPept_cat_dom"/>
</dbReference>
<dbReference type="InterPro" id="IPR050979">
    <property type="entry name" value="LD-transpeptidase"/>
</dbReference>
<dbReference type="Proteomes" id="UP000048949">
    <property type="component" value="Unassembled WGS sequence"/>
</dbReference>
<feature type="active site" description="Nucleophile" evidence="9">
    <location>
        <position position="193"/>
    </location>
</feature>
<protein>
    <submittedName>
        <fullName evidence="11">Putative L,D-transpeptidase ErfK/SrfK</fullName>
        <ecNumber evidence="11">2.-.-.-</ecNumber>
    </submittedName>
</protein>
<dbReference type="STRING" id="282199.GCA_001049735_01375"/>
<keyword evidence="8 9" id="KW-0961">Cell wall biogenesis/degradation</keyword>
<dbReference type="GO" id="GO:0018104">
    <property type="term" value="P:peptidoglycan-protein cross-linking"/>
    <property type="evidence" value="ECO:0007669"/>
    <property type="project" value="TreeGrafter"/>
</dbReference>
<dbReference type="GO" id="GO:0005576">
    <property type="term" value="C:extracellular region"/>
    <property type="evidence" value="ECO:0007669"/>
    <property type="project" value="TreeGrafter"/>
</dbReference>
<evidence type="ECO:0000256" key="7">
    <source>
        <dbReference type="ARBA" id="ARBA00022984"/>
    </source>
</evidence>
<keyword evidence="5" id="KW-0378">Hydrolase</keyword>
<dbReference type="EC" id="2.-.-.-" evidence="11"/>
<dbReference type="CDD" id="cd16913">
    <property type="entry name" value="YkuD_like"/>
    <property type="match status" value="1"/>
</dbReference>
<evidence type="ECO:0000256" key="8">
    <source>
        <dbReference type="ARBA" id="ARBA00023316"/>
    </source>
</evidence>
<keyword evidence="4 11" id="KW-0808">Transferase</keyword>
<dbReference type="Pfam" id="PF03734">
    <property type="entry name" value="YkuD"/>
    <property type="match status" value="1"/>
</dbReference>
<dbReference type="PANTHER" id="PTHR30582">
    <property type="entry name" value="L,D-TRANSPEPTIDASE"/>
    <property type="match status" value="1"/>
</dbReference>
<evidence type="ECO:0000256" key="1">
    <source>
        <dbReference type="ARBA" id="ARBA00004752"/>
    </source>
</evidence>
<dbReference type="AlphaFoldDB" id="A0A0U1NKT2"/>
<evidence type="ECO:0000256" key="4">
    <source>
        <dbReference type="ARBA" id="ARBA00022679"/>
    </source>
</evidence>
<name>A0A0U1NKT2_9RHOB</name>
<dbReference type="GO" id="GO:0016757">
    <property type="term" value="F:glycosyltransferase activity"/>
    <property type="evidence" value="ECO:0007669"/>
    <property type="project" value="UniProtKB-KW"/>
</dbReference>
<evidence type="ECO:0000259" key="10">
    <source>
        <dbReference type="PROSITE" id="PS52029"/>
    </source>
</evidence>
<keyword evidence="6 9" id="KW-0133">Cell shape</keyword>
<evidence type="ECO:0000256" key="6">
    <source>
        <dbReference type="ARBA" id="ARBA00022960"/>
    </source>
</evidence>
<reference evidence="11 12" key="1">
    <citation type="submission" date="2015-04" db="EMBL/GenBank/DDBJ databases">
        <authorList>
            <person name="Syromyatnikov M.Y."/>
            <person name="Popov V.N."/>
        </authorList>
    </citation>
    <scope>NUCLEOTIDE SEQUENCE [LARGE SCALE GENOMIC DNA]</scope>
    <source>
        <strain evidence="11 12">CECT 5292</strain>
    </source>
</reference>
<dbReference type="GO" id="GO:0071555">
    <property type="term" value="P:cell wall organization"/>
    <property type="evidence" value="ECO:0007669"/>
    <property type="project" value="UniProtKB-UniRule"/>
</dbReference>
<evidence type="ECO:0000256" key="2">
    <source>
        <dbReference type="ARBA" id="ARBA00005992"/>
    </source>
</evidence>
<organism evidence="11 12">
    <name type="scientific">Nereida ignava</name>
    <dbReference type="NCBI Taxonomy" id="282199"/>
    <lineage>
        <taxon>Bacteria</taxon>
        <taxon>Pseudomonadati</taxon>
        <taxon>Pseudomonadota</taxon>
        <taxon>Alphaproteobacteria</taxon>
        <taxon>Rhodobacterales</taxon>
        <taxon>Roseobacteraceae</taxon>
        <taxon>Nereida</taxon>
    </lineage>
</organism>